<dbReference type="SUPFAM" id="SSF56731">
    <property type="entry name" value="DNA primase core"/>
    <property type="match status" value="1"/>
</dbReference>
<comment type="cofactor">
    <cofactor evidence="12 13 14">
        <name>Zn(2+)</name>
        <dbReference type="ChEBI" id="CHEBI:29105"/>
    </cofactor>
    <text evidence="12 13 14">Binds 1 zinc ion per monomer.</text>
</comment>
<dbReference type="PANTHER" id="PTHR30313">
    <property type="entry name" value="DNA PRIMASE"/>
    <property type="match status" value="1"/>
</dbReference>
<dbReference type="GO" id="GO:0003677">
    <property type="term" value="F:DNA binding"/>
    <property type="evidence" value="ECO:0007669"/>
    <property type="project" value="UniProtKB-KW"/>
</dbReference>
<sequence>MANFFPEDLIEEIRVNNDIVDVISEYVKLEKKGKNYFGRCPFHNEKTGSFSVEPVKQIFHCFGCGKGGNVIHFIMAIENLDFIEAIKLLADRARIQLPETNNGVRDDEKAKLKKELLQINIEAARFFHNNLINEKNVLPIQYLAKRKIERQTIIKFGLGFAEDKYDSLYKHLKSLGFSDTSIFASGLVIVKEETKKVYDRFRGRIMFPIFDIRGNVIAFGGRVLDSSQPKYMNSPETAVYQKGKHLYAMNFAKGSCAKKIILAEGYMDVISLHQRGILNVVAPLGTALTENQSKLLKKYTEEIILSFDSDSAGQAAALRSLDLLNDIGCNAKVLTIPDGKDPDEFINAHGVNEFLRLVDKAKTLLDFKLEILDNKIDTSTNEGKVKFIDKAVLILDKIDNNVERELYVKKLSKDFGVSEQSIYSEIAKRQKNIEENNRKQIKDIKVVKKNTIIKKSNKTETNEERFIKLQLMLLAAICLENNVYFQIKNSLKIEKISSAEIKEALVYACEQIESKAGVLVGEILNKLSAPLAESFANIIQSQSIYENNKKAALDIVRKIDLYDLEARKEEIIELKKRSDLSEGDVELLNQELSNIVLNIAMLKKGL</sequence>
<dbReference type="Pfam" id="PF08275">
    <property type="entry name" value="DNAG_N"/>
    <property type="match status" value="1"/>
</dbReference>
<organism evidence="15 16">
    <name type="scientific">Ruminiclostridium herbifermentans</name>
    <dbReference type="NCBI Taxonomy" id="2488810"/>
    <lineage>
        <taxon>Bacteria</taxon>
        <taxon>Bacillati</taxon>
        <taxon>Bacillota</taxon>
        <taxon>Clostridia</taxon>
        <taxon>Eubacteriales</taxon>
        <taxon>Oscillospiraceae</taxon>
        <taxon>Ruminiclostridium</taxon>
    </lineage>
</organism>
<dbReference type="FunFam" id="3.90.980.10:FF:000001">
    <property type="entry name" value="DNA primase"/>
    <property type="match status" value="1"/>
</dbReference>
<dbReference type="Pfam" id="PF01807">
    <property type="entry name" value="Zn_ribbon_DnaG"/>
    <property type="match status" value="1"/>
</dbReference>
<keyword evidence="7 12" id="KW-0863">Zinc-finger</keyword>
<evidence type="ECO:0000256" key="2">
    <source>
        <dbReference type="ARBA" id="ARBA00022515"/>
    </source>
</evidence>
<reference evidence="15 16" key="1">
    <citation type="submission" date="2020-09" db="EMBL/GenBank/DDBJ databases">
        <title>Characterization and genome sequencing of Ruminiclostridium sp. nov. MA18.</title>
        <authorList>
            <person name="Rettenmaier R."/>
            <person name="Kowollik M.-L."/>
            <person name="Liebl W."/>
            <person name="Zverlov V."/>
        </authorList>
    </citation>
    <scope>NUCLEOTIDE SEQUENCE [LARGE SCALE GENOMIC DNA]</scope>
    <source>
        <strain evidence="15 16">MA18</strain>
    </source>
</reference>
<evidence type="ECO:0000313" key="15">
    <source>
        <dbReference type="EMBL" id="QNU65424.1"/>
    </source>
</evidence>
<feature type="zinc finger region" description="CHC2-type" evidence="12 14">
    <location>
        <begin position="40"/>
        <end position="64"/>
    </location>
</feature>
<dbReference type="AlphaFoldDB" id="A0A4U7JJZ4"/>
<keyword evidence="6 12" id="KW-0479">Metal-binding</keyword>
<dbReference type="FunFam" id="3.40.1360.10:FF:000002">
    <property type="entry name" value="DNA primase"/>
    <property type="match status" value="1"/>
</dbReference>
<dbReference type="Proteomes" id="UP000306409">
    <property type="component" value="Chromosome"/>
</dbReference>
<dbReference type="GO" id="GO:0008270">
    <property type="term" value="F:zinc ion binding"/>
    <property type="evidence" value="ECO:0007669"/>
    <property type="project" value="UniProtKB-UniRule"/>
</dbReference>
<dbReference type="HAMAP" id="MF_00974">
    <property type="entry name" value="DNA_primase_DnaG"/>
    <property type="match status" value="1"/>
</dbReference>
<dbReference type="InterPro" id="IPR050219">
    <property type="entry name" value="DnaG_primase"/>
</dbReference>
<accession>A0A4U7JJZ4</accession>
<evidence type="ECO:0000256" key="9">
    <source>
        <dbReference type="ARBA" id="ARBA00022842"/>
    </source>
</evidence>
<evidence type="ECO:0000313" key="16">
    <source>
        <dbReference type="Proteomes" id="UP000306409"/>
    </source>
</evidence>
<evidence type="ECO:0000256" key="3">
    <source>
        <dbReference type="ARBA" id="ARBA00022679"/>
    </source>
</evidence>
<name>A0A4U7JJZ4_9FIRM</name>
<dbReference type="Gene3D" id="3.40.1360.10">
    <property type="match status" value="1"/>
</dbReference>
<evidence type="ECO:0000256" key="13">
    <source>
        <dbReference type="PIRNR" id="PIRNR002811"/>
    </source>
</evidence>
<dbReference type="Gene3D" id="3.90.580.10">
    <property type="entry name" value="Zinc finger, CHC2-type domain"/>
    <property type="match status" value="1"/>
</dbReference>
<evidence type="ECO:0000256" key="12">
    <source>
        <dbReference type="HAMAP-Rule" id="MF_00974"/>
    </source>
</evidence>
<dbReference type="Gene3D" id="1.20.50.20">
    <property type="entry name" value="DnaG, RNA polymerase domain, helical bundle"/>
    <property type="match status" value="1"/>
</dbReference>
<evidence type="ECO:0000256" key="6">
    <source>
        <dbReference type="ARBA" id="ARBA00022723"/>
    </source>
</evidence>
<dbReference type="Pfam" id="PF10410">
    <property type="entry name" value="DnaB_bind"/>
    <property type="match status" value="1"/>
</dbReference>
<dbReference type="PANTHER" id="PTHR30313:SF2">
    <property type="entry name" value="DNA PRIMASE"/>
    <property type="match status" value="1"/>
</dbReference>
<dbReference type="InterPro" id="IPR006295">
    <property type="entry name" value="DNA_primase_DnaG"/>
</dbReference>
<dbReference type="NCBIfam" id="TIGR01391">
    <property type="entry name" value="dnaG"/>
    <property type="match status" value="1"/>
</dbReference>
<dbReference type="OrthoDB" id="9803773at2"/>
<keyword evidence="10 12" id="KW-0238">DNA-binding</keyword>
<keyword evidence="5 12" id="KW-0235">DNA replication</keyword>
<dbReference type="Pfam" id="PF13155">
    <property type="entry name" value="Toprim_2"/>
    <property type="match status" value="1"/>
</dbReference>
<dbReference type="GO" id="GO:0003899">
    <property type="term" value="F:DNA-directed RNA polymerase activity"/>
    <property type="evidence" value="ECO:0007669"/>
    <property type="project" value="UniProtKB-UniRule"/>
</dbReference>
<keyword evidence="4 12" id="KW-0548">Nucleotidyltransferase</keyword>
<evidence type="ECO:0000256" key="5">
    <source>
        <dbReference type="ARBA" id="ARBA00022705"/>
    </source>
</evidence>
<comment type="catalytic activity">
    <reaction evidence="12">
        <text>ssDNA + n NTP = ssDNA/pppN(pN)n-1 hybrid + (n-1) diphosphate.</text>
        <dbReference type="EC" id="2.7.7.101"/>
    </reaction>
</comment>
<evidence type="ECO:0000256" key="10">
    <source>
        <dbReference type="ARBA" id="ARBA00023125"/>
    </source>
</evidence>
<comment type="subunit">
    <text evidence="12">Monomer. Interacts with DnaB.</text>
</comment>
<proteinExistence type="inferred from homology"/>
<dbReference type="PROSITE" id="PS50880">
    <property type="entry name" value="TOPRIM"/>
    <property type="match status" value="1"/>
</dbReference>
<keyword evidence="2 12" id="KW-0639">Primosome</keyword>
<dbReference type="SUPFAM" id="SSF57783">
    <property type="entry name" value="Zinc beta-ribbon"/>
    <property type="match status" value="1"/>
</dbReference>
<dbReference type="Gene3D" id="3.90.980.10">
    <property type="entry name" value="DNA primase, catalytic core, N-terminal domain"/>
    <property type="match status" value="1"/>
</dbReference>
<evidence type="ECO:0000256" key="1">
    <source>
        <dbReference type="ARBA" id="ARBA00022478"/>
    </source>
</evidence>
<evidence type="ECO:0000256" key="8">
    <source>
        <dbReference type="ARBA" id="ARBA00022833"/>
    </source>
</evidence>
<evidence type="ECO:0000256" key="7">
    <source>
        <dbReference type="ARBA" id="ARBA00022771"/>
    </source>
</evidence>
<evidence type="ECO:0000256" key="4">
    <source>
        <dbReference type="ARBA" id="ARBA00022695"/>
    </source>
</evidence>
<dbReference type="RefSeq" id="WP_137695925.1">
    <property type="nucleotide sequence ID" value="NZ_CP061336.1"/>
</dbReference>
<dbReference type="InterPro" id="IPR030846">
    <property type="entry name" value="DnaG_bac"/>
</dbReference>
<keyword evidence="8 12" id="KW-0862">Zinc</keyword>
<dbReference type="GO" id="GO:0005737">
    <property type="term" value="C:cytoplasm"/>
    <property type="evidence" value="ECO:0007669"/>
    <property type="project" value="TreeGrafter"/>
</dbReference>
<comment type="domain">
    <text evidence="12">Contains an N-terminal zinc-binding domain, a central core domain that contains the primase activity, and a C-terminal DnaB-binding domain.</text>
</comment>
<dbReference type="CDD" id="cd03364">
    <property type="entry name" value="TOPRIM_DnaG_primases"/>
    <property type="match status" value="1"/>
</dbReference>
<dbReference type="SMART" id="SM00493">
    <property type="entry name" value="TOPRIM"/>
    <property type="match status" value="1"/>
</dbReference>
<dbReference type="InterPro" id="IPR037068">
    <property type="entry name" value="DNA_primase_core_N_sf"/>
</dbReference>
<dbReference type="InterPro" id="IPR006171">
    <property type="entry name" value="TOPRIM_dom"/>
</dbReference>
<dbReference type="GO" id="GO:1990077">
    <property type="term" value="C:primosome complex"/>
    <property type="evidence" value="ECO:0007669"/>
    <property type="project" value="UniProtKB-KW"/>
</dbReference>
<keyword evidence="1 12" id="KW-0240">DNA-directed RNA polymerase</keyword>
<dbReference type="PIRSF" id="PIRSF002811">
    <property type="entry name" value="DnaG"/>
    <property type="match status" value="1"/>
</dbReference>
<evidence type="ECO:0000256" key="11">
    <source>
        <dbReference type="ARBA" id="ARBA00023163"/>
    </source>
</evidence>
<dbReference type="GO" id="GO:0000428">
    <property type="term" value="C:DNA-directed RNA polymerase complex"/>
    <property type="evidence" value="ECO:0007669"/>
    <property type="project" value="UniProtKB-KW"/>
</dbReference>
<keyword evidence="9" id="KW-0460">Magnesium</keyword>
<comment type="function">
    <text evidence="12 13">RNA polymerase that catalyzes the synthesis of short RNA molecules used as primers for DNA polymerase during DNA replication.</text>
</comment>
<comment type="similarity">
    <text evidence="12 13">Belongs to the DnaG primase family.</text>
</comment>
<gene>
    <name evidence="12" type="primary">dnaG</name>
    <name evidence="15" type="ORF">EHE19_010805</name>
</gene>
<dbReference type="KEGG" id="rher:EHE19_010805"/>
<protein>
    <recommendedName>
        <fullName evidence="12 13">DNA primase</fullName>
        <ecNumber evidence="12">2.7.7.101</ecNumber>
    </recommendedName>
</protein>
<evidence type="ECO:0000256" key="14">
    <source>
        <dbReference type="PIRSR" id="PIRSR002811-1"/>
    </source>
</evidence>
<keyword evidence="3 12" id="KW-0808">Transferase</keyword>
<dbReference type="GO" id="GO:0006269">
    <property type="term" value="P:DNA replication, synthesis of primer"/>
    <property type="evidence" value="ECO:0007669"/>
    <property type="project" value="UniProtKB-UniRule"/>
</dbReference>
<dbReference type="EMBL" id="CP061336">
    <property type="protein sequence ID" value="QNU65424.1"/>
    <property type="molecule type" value="Genomic_DNA"/>
</dbReference>
<dbReference type="InterPro" id="IPR036977">
    <property type="entry name" value="DNA_primase_Znf_CHC2"/>
</dbReference>
<dbReference type="EC" id="2.7.7.101" evidence="12"/>
<dbReference type="InterPro" id="IPR034151">
    <property type="entry name" value="TOPRIM_DnaG_bac"/>
</dbReference>
<keyword evidence="16" id="KW-1185">Reference proteome</keyword>
<dbReference type="FunFam" id="3.90.580.10:FF:000001">
    <property type="entry name" value="DNA primase"/>
    <property type="match status" value="1"/>
</dbReference>
<dbReference type="InterPro" id="IPR002694">
    <property type="entry name" value="Znf_CHC2"/>
</dbReference>
<keyword evidence="11 12" id="KW-0804">Transcription</keyword>
<dbReference type="SMART" id="SM00400">
    <property type="entry name" value="ZnF_CHCC"/>
    <property type="match status" value="1"/>
</dbReference>
<dbReference type="InterPro" id="IPR013264">
    <property type="entry name" value="DNAG_N"/>
</dbReference>
<dbReference type="InterPro" id="IPR019475">
    <property type="entry name" value="DNA_primase_DnaB-bd"/>
</dbReference>